<keyword evidence="2" id="KW-1185">Reference proteome</keyword>
<dbReference type="Proteomes" id="UP000321617">
    <property type="component" value="Unassembled WGS sequence"/>
</dbReference>
<comment type="caution">
    <text evidence="1">The sequence shown here is derived from an EMBL/GenBank/DDBJ whole genome shotgun (WGS) entry which is preliminary data.</text>
</comment>
<dbReference type="EMBL" id="VLLL01000006">
    <property type="protein sequence ID" value="TWJ11742.1"/>
    <property type="molecule type" value="Genomic_DNA"/>
</dbReference>
<proteinExistence type="predicted"/>
<evidence type="ECO:0000313" key="2">
    <source>
        <dbReference type="Proteomes" id="UP000321617"/>
    </source>
</evidence>
<dbReference type="AlphaFoldDB" id="A0A562V1Q2"/>
<gene>
    <name evidence="1" type="ORF">LX16_2473</name>
</gene>
<reference evidence="1 2" key="1">
    <citation type="journal article" date="2013" name="Stand. Genomic Sci.">
        <title>Genomic Encyclopedia of Type Strains, Phase I: The one thousand microbial genomes (KMG-I) project.</title>
        <authorList>
            <person name="Kyrpides N.C."/>
            <person name="Woyke T."/>
            <person name="Eisen J.A."/>
            <person name="Garrity G."/>
            <person name="Lilburn T.G."/>
            <person name="Beck B.J."/>
            <person name="Whitman W.B."/>
            <person name="Hugenholtz P."/>
            <person name="Klenk H.P."/>
        </authorList>
    </citation>
    <scope>NUCLEOTIDE SEQUENCE [LARGE SCALE GENOMIC DNA]</scope>
    <source>
        <strain evidence="1 2">DSM 45044</strain>
    </source>
</reference>
<evidence type="ECO:0000313" key="1">
    <source>
        <dbReference type="EMBL" id="TWJ11742.1"/>
    </source>
</evidence>
<organism evidence="1 2">
    <name type="scientific">Stackebrandtia albiflava</name>
    <dbReference type="NCBI Taxonomy" id="406432"/>
    <lineage>
        <taxon>Bacteria</taxon>
        <taxon>Bacillati</taxon>
        <taxon>Actinomycetota</taxon>
        <taxon>Actinomycetes</taxon>
        <taxon>Glycomycetales</taxon>
        <taxon>Glycomycetaceae</taxon>
        <taxon>Stackebrandtia</taxon>
    </lineage>
</organism>
<name>A0A562V1Q2_9ACTN</name>
<sequence>MELGRFALAGGVFEVVSSVAPHTVRLYSIQGDHRILACTISVVGESVAASWGAAWLGQSADWYARVEAAAVEVYRAAARHRSASEAGS</sequence>
<protein>
    <submittedName>
        <fullName evidence="1">Uncharacterized protein</fullName>
    </submittedName>
</protein>
<accession>A0A562V1Q2</accession>